<evidence type="ECO:0000256" key="1">
    <source>
        <dbReference type="ARBA" id="ARBA00022801"/>
    </source>
</evidence>
<dbReference type="SUPFAM" id="SSF53474">
    <property type="entry name" value="alpha/beta-Hydrolases"/>
    <property type="match status" value="1"/>
</dbReference>
<feature type="domain" description="AB hydrolase-1" evidence="2">
    <location>
        <begin position="25"/>
        <end position="262"/>
    </location>
</feature>
<evidence type="ECO:0000313" key="3">
    <source>
        <dbReference type="EMBL" id="RIT39793.1"/>
    </source>
</evidence>
<dbReference type="PANTHER" id="PTHR43329">
    <property type="entry name" value="EPOXIDE HYDROLASE"/>
    <property type="match status" value="1"/>
</dbReference>
<dbReference type="InterPro" id="IPR000639">
    <property type="entry name" value="Epox_hydrolase-like"/>
</dbReference>
<organism evidence="3 4">
    <name type="scientific">Mycobacteroides abscessus</name>
    <dbReference type="NCBI Taxonomy" id="36809"/>
    <lineage>
        <taxon>Bacteria</taxon>
        <taxon>Bacillati</taxon>
        <taxon>Actinomycetota</taxon>
        <taxon>Actinomycetes</taxon>
        <taxon>Mycobacteriales</taxon>
        <taxon>Mycobacteriaceae</taxon>
        <taxon>Mycobacteroides</taxon>
    </lineage>
</organism>
<dbReference type="AlphaFoldDB" id="A0ABD7HPV3"/>
<comment type="caution">
    <text evidence="3">The sequence shown here is derived from an EMBL/GenBank/DDBJ whole genome shotgun (WGS) entry which is preliminary data.</text>
</comment>
<name>A0ABD7HPV3_9MYCO</name>
<dbReference type="Pfam" id="PF00561">
    <property type="entry name" value="Abhydrolase_1"/>
    <property type="match status" value="1"/>
</dbReference>
<dbReference type="Gene3D" id="3.40.50.1820">
    <property type="entry name" value="alpha/beta hydrolase"/>
    <property type="match status" value="1"/>
</dbReference>
<evidence type="ECO:0000313" key="4">
    <source>
        <dbReference type="Proteomes" id="UP000284557"/>
    </source>
</evidence>
<keyword evidence="1 3" id="KW-0378">Hydrolase</keyword>
<dbReference type="EMBL" id="QXBN01000007">
    <property type="protein sequence ID" value="RIT39793.1"/>
    <property type="molecule type" value="Genomic_DNA"/>
</dbReference>
<dbReference type="Proteomes" id="UP000284557">
    <property type="component" value="Unassembled WGS sequence"/>
</dbReference>
<gene>
    <name evidence="3" type="ORF">D2E76_11000</name>
</gene>
<dbReference type="GO" id="GO:0016787">
    <property type="term" value="F:hydrolase activity"/>
    <property type="evidence" value="ECO:0007669"/>
    <property type="project" value="UniProtKB-KW"/>
</dbReference>
<protein>
    <submittedName>
        <fullName evidence="3">Alpha/beta fold hydrolase</fullName>
    </submittedName>
</protein>
<dbReference type="InterPro" id="IPR029058">
    <property type="entry name" value="AB_hydrolase_fold"/>
</dbReference>
<dbReference type="PRINTS" id="PR00412">
    <property type="entry name" value="EPOXHYDRLASE"/>
</dbReference>
<dbReference type="RefSeq" id="WP_100463920.1">
    <property type="nucleotide sequence ID" value="NZ_CP029076.1"/>
</dbReference>
<evidence type="ECO:0000259" key="2">
    <source>
        <dbReference type="Pfam" id="PF00561"/>
    </source>
</evidence>
<accession>A0ABD7HPV3</accession>
<proteinExistence type="predicted"/>
<reference evidence="3 4" key="1">
    <citation type="submission" date="2018-08" db="EMBL/GenBank/DDBJ databases">
        <title>Linezolid Resistance in Mycobacterium abscessus: MIC Distribution and Comprehensive Investigation of Resistance Mechanisms.</title>
        <authorList>
            <person name="Ye M."/>
            <person name="Xu L."/>
            <person name="Zou Y."/>
            <person name="Li B."/>
            <person name="Guo Q."/>
            <person name="Zhang Y."/>
            <person name="Zhan M."/>
            <person name="Xu B."/>
            <person name="Yu F."/>
            <person name="Zhang Z."/>
            <person name="Chu H."/>
        </authorList>
    </citation>
    <scope>NUCLEOTIDE SEQUENCE [LARGE SCALE GENOMIC DNA]</scope>
    <source>
        <strain evidence="3 4">G143</strain>
    </source>
</reference>
<dbReference type="InterPro" id="IPR000073">
    <property type="entry name" value="AB_hydrolase_1"/>
</dbReference>
<sequence length="288" mass="32106">MTRITEFNNGRYVFAVNDTGPIDGPVVVLLHGFPESADSWSAVCAELHTRGLRTLSFDQRGYAPGARPRGRYAYRVSELARDVRALARTVGPAKIHLVGHDWGALVAWTVAARWPESIETLTTVSVPHLAAFRRSLFSSDQARRSTYMAVFQIPWLPELLARRNPNKFRASLSASGMRPAEVDRVLTDLVPTSAFTGGLNWYRAVPFATRADRARITTPTTHVWSTDDHALARRGAELCADYVDADYRLEVLDGTHWLPAQNPTELARIIEERVVGVVESRSPEEADR</sequence>